<dbReference type="Gene3D" id="2.10.260.10">
    <property type="match status" value="1"/>
</dbReference>
<gene>
    <name evidence="1" type="ORF">J2W39_006004</name>
</gene>
<dbReference type="EMBL" id="JAUSRV010000019">
    <property type="protein sequence ID" value="MDP9974734.1"/>
    <property type="molecule type" value="Genomic_DNA"/>
</dbReference>
<protein>
    <submittedName>
        <fullName evidence="1">Virulence-associated protein VagC</fullName>
    </submittedName>
</protein>
<dbReference type="RefSeq" id="WP_307596761.1">
    <property type="nucleotide sequence ID" value="NZ_CAXUQK020000002.1"/>
</dbReference>
<evidence type="ECO:0000313" key="1">
    <source>
        <dbReference type="EMBL" id="MDP9974734.1"/>
    </source>
</evidence>
<sequence length="40" mass="4434">MQQSTAKLFANGDSQAVRLPEEFRFEGTTGIYIRRDAATG</sequence>
<comment type="caution">
    <text evidence="1">The sequence shown here is derived from an EMBL/GenBank/DDBJ whole genome shotgun (WGS) entry which is preliminary data.</text>
</comment>
<dbReference type="Proteomes" id="UP001224845">
    <property type="component" value="Unassembled WGS sequence"/>
</dbReference>
<accession>A0AAW8ERA8</accession>
<name>A0AAW8ERA8_VARPD</name>
<reference evidence="1" key="1">
    <citation type="submission" date="2023-07" db="EMBL/GenBank/DDBJ databases">
        <title>Sorghum-associated microbial communities from plants grown in Nebraska, USA.</title>
        <authorList>
            <person name="Schachtman D."/>
        </authorList>
    </citation>
    <scope>NUCLEOTIDE SEQUENCE</scope>
    <source>
        <strain evidence="1">DS3315</strain>
    </source>
</reference>
<organism evidence="1 2">
    <name type="scientific">Variovorax paradoxus</name>
    <dbReference type="NCBI Taxonomy" id="34073"/>
    <lineage>
        <taxon>Bacteria</taxon>
        <taxon>Pseudomonadati</taxon>
        <taxon>Pseudomonadota</taxon>
        <taxon>Betaproteobacteria</taxon>
        <taxon>Burkholderiales</taxon>
        <taxon>Comamonadaceae</taxon>
        <taxon>Variovorax</taxon>
    </lineage>
</organism>
<dbReference type="AlphaFoldDB" id="A0AAW8ERA8"/>
<proteinExistence type="predicted"/>
<evidence type="ECO:0000313" key="2">
    <source>
        <dbReference type="Proteomes" id="UP001224845"/>
    </source>
</evidence>